<proteinExistence type="predicted"/>
<reference evidence="1" key="2">
    <citation type="submission" date="2020-09" db="EMBL/GenBank/DDBJ databases">
        <authorList>
            <person name="Sun Q."/>
            <person name="Zhou Y."/>
        </authorList>
    </citation>
    <scope>NUCLEOTIDE SEQUENCE</scope>
    <source>
        <strain evidence="1">CGMCC 1.12987</strain>
    </source>
</reference>
<accession>A0A917D787</accession>
<reference evidence="1" key="1">
    <citation type="journal article" date="2014" name="Int. J. Syst. Evol. Microbiol.">
        <title>Complete genome sequence of Corynebacterium casei LMG S-19264T (=DSM 44701T), isolated from a smear-ripened cheese.</title>
        <authorList>
            <consortium name="US DOE Joint Genome Institute (JGI-PGF)"/>
            <person name="Walter F."/>
            <person name="Albersmeier A."/>
            <person name="Kalinowski J."/>
            <person name="Ruckert C."/>
        </authorList>
    </citation>
    <scope>NUCLEOTIDE SEQUENCE</scope>
    <source>
        <strain evidence="1">CGMCC 1.12987</strain>
    </source>
</reference>
<dbReference type="EMBL" id="BMGR01000011">
    <property type="protein sequence ID" value="GGG13251.1"/>
    <property type="molecule type" value="Genomic_DNA"/>
</dbReference>
<sequence>MYVKKYRSNSLKGKLRVCRYLLDNPDTKRLVPNTVSFSNKNLTKMSEKYKSLYIKPDIGSQGIGIFKLIRVSTGYDLFSIQKKEQKRQHFSNLPSLFQYLAAHIQKKMIIQQGISLAKTNGRPYDIRVMVQRKPKGAWTCTGLLVKVGRPKKIVTNHYQGGKVITMDTLLKQMGLSLDRRKARIRHLSDKGVTVSRVLSAKKSGMYEMGIDFAYDNHHRIWILEVNSNHPQFFPLKKVDLSAYKRIRSFARSYGRFDD</sequence>
<dbReference type="InterPro" id="IPR026838">
    <property type="entry name" value="YheC/D"/>
</dbReference>
<dbReference type="AlphaFoldDB" id="A0A917D787"/>
<dbReference type="Proteomes" id="UP000644756">
    <property type="component" value="Unassembled WGS sequence"/>
</dbReference>
<evidence type="ECO:0000313" key="2">
    <source>
        <dbReference type="Proteomes" id="UP000644756"/>
    </source>
</evidence>
<organism evidence="1 2">
    <name type="scientific">Paenibacillus abyssi</name>
    <dbReference type="NCBI Taxonomy" id="1340531"/>
    <lineage>
        <taxon>Bacteria</taxon>
        <taxon>Bacillati</taxon>
        <taxon>Bacillota</taxon>
        <taxon>Bacilli</taxon>
        <taxon>Bacillales</taxon>
        <taxon>Paenibacillaceae</taxon>
        <taxon>Paenibacillus</taxon>
    </lineage>
</organism>
<keyword evidence="2" id="KW-1185">Reference proteome</keyword>
<evidence type="ECO:0000313" key="1">
    <source>
        <dbReference type="EMBL" id="GGG13251.1"/>
    </source>
</evidence>
<name>A0A917D787_9BACL</name>
<dbReference type="RefSeq" id="WP_188532156.1">
    <property type="nucleotide sequence ID" value="NZ_BMGR01000011.1"/>
</dbReference>
<dbReference type="Pfam" id="PF14398">
    <property type="entry name" value="ATPgrasp_YheCD"/>
    <property type="match status" value="1"/>
</dbReference>
<dbReference type="SUPFAM" id="SSF56059">
    <property type="entry name" value="Glutathione synthetase ATP-binding domain-like"/>
    <property type="match status" value="1"/>
</dbReference>
<evidence type="ECO:0008006" key="3">
    <source>
        <dbReference type="Google" id="ProtNLM"/>
    </source>
</evidence>
<gene>
    <name evidence="1" type="ORF">GCM10010916_32740</name>
</gene>
<protein>
    <recommendedName>
        <fullName evidence="3">ATP-grasp domain-containing protein</fullName>
    </recommendedName>
</protein>
<dbReference type="Gene3D" id="3.30.470.20">
    <property type="entry name" value="ATP-grasp fold, B domain"/>
    <property type="match status" value="1"/>
</dbReference>
<comment type="caution">
    <text evidence="1">The sequence shown here is derived from an EMBL/GenBank/DDBJ whole genome shotgun (WGS) entry which is preliminary data.</text>
</comment>